<sequence>MSSSPLRMLFNVGARCLYDYSPTAILKMGAEEGEGVMTLTTLARSILGPIIQQVLGVVTISDPPPERQPGTPHITLWPPLSPVQRAEVKKRLCDLDLRMRRCRFSYYGRPEGLPYTTETEFGVTLHTFCTTRAEWDESRIQALRVVAPTLGVDEPRRLALEQVQRETMCDDRPVLTHGDLSERNSSLTLTHSK</sequence>
<dbReference type="GeneID" id="72002299"/>
<evidence type="ECO:0000313" key="2">
    <source>
        <dbReference type="EMBL" id="KAH9837827.1"/>
    </source>
</evidence>
<accession>A0ABQ8KIL1</accession>
<keyword evidence="3" id="KW-1185">Reference proteome</keyword>
<feature type="compositionally biased region" description="Polar residues" evidence="1">
    <location>
        <begin position="183"/>
        <end position="193"/>
    </location>
</feature>
<comment type="caution">
    <text evidence="2">The sequence shown here is derived from an EMBL/GenBank/DDBJ whole genome shotgun (WGS) entry which is preliminary data.</text>
</comment>
<feature type="compositionally biased region" description="Basic and acidic residues" evidence="1">
    <location>
        <begin position="172"/>
        <end position="182"/>
    </location>
</feature>
<evidence type="ECO:0008006" key="4">
    <source>
        <dbReference type="Google" id="ProtNLM"/>
    </source>
</evidence>
<reference evidence="2 3" key="1">
    <citation type="journal article" date="2021" name="Environ. Microbiol.">
        <title>Gene family expansions and transcriptome signatures uncover fungal adaptations to wood decay.</title>
        <authorList>
            <person name="Hage H."/>
            <person name="Miyauchi S."/>
            <person name="Viragh M."/>
            <person name="Drula E."/>
            <person name="Min B."/>
            <person name="Chaduli D."/>
            <person name="Navarro D."/>
            <person name="Favel A."/>
            <person name="Norest M."/>
            <person name="Lesage-Meessen L."/>
            <person name="Balint B."/>
            <person name="Merenyi Z."/>
            <person name="de Eugenio L."/>
            <person name="Morin E."/>
            <person name="Martinez A.T."/>
            <person name="Baldrian P."/>
            <person name="Stursova M."/>
            <person name="Martinez M.J."/>
            <person name="Novotny C."/>
            <person name="Magnuson J.K."/>
            <person name="Spatafora J.W."/>
            <person name="Maurice S."/>
            <person name="Pangilinan J."/>
            <person name="Andreopoulos W."/>
            <person name="LaButti K."/>
            <person name="Hundley H."/>
            <person name="Na H."/>
            <person name="Kuo A."/>
            <person name="Barry K."/>
            <person name="Lipzen A."/>
            <person name="Henrissat B."/>
            <person name="Riley R."/>
            <person name="Ahrendt S."/>
            <person name="Nagy L.G."/>
            <person name="Grigoriev I.V."/>
            <person name="Martin F."/>
            <person name="Rosso M.N."/>
        </authorList>
    </citation>
    <scope>NUCLEOTIDE SEQUENCE [LARGE SCALE GENOMIC DNA]</scope>
    <source>
        <strain evidence="2 3">CIRM-BRFM 1785</strain>
    </source>
</reference>
<name>A0ABQ8KIL1_9APHY</name>
<proteinExistence type="predicted"/>
<evidence type="ECO:0000256" key="1">
    <source>
        <dbReference type="SAM" id="MobiDB-lite"/>
    </source>
</evidence>
<feature type="region of interest" description="Disordered" evidence="1">
    <location>
        <begin position="172"/>
        <end position="193"/>
    </location>
</feature>
<dbReference type="EMBL" id="JADCUA010000008">
    <property type="protein sequence ID" value="KAH9837827.1"/>
    <property type="molecule type" value="Genomic_DNA"/>
</dbReference>
<gene>
    <name evidence="2" type="ORF">C8Q71DRAFT_723107</name>
</gene>
<dbReference type="Proteomes" id="UP000814176">
    <property type="component" value="Unassembled WGS sequence"/>
</dbReference>
<protein>
    <recommendedName>
        <fullName evidence="4">Aminoglycoside phosphotransferase domain-containing protein</fullName>
    </recommendedName>
</protein>
<dbReference type="RefSeq" id="XP_047779865.1">
    <property type="nucleotide sequence ID" value="XM_047921567.1"/>
</dbReference>
<organism evidence="2 3">
    <name type="scientific">Rhodofomes roseus</name>
    <dbReference type="NCBI Taxonomy" id="34475"/>
    <lineage>
        <taxon>Eukaryota</taxon>
        <taxon>Fungi</taxon>
        <taxon>Dikarya</taxon>
        <taxon>Basidiomycota</taxon>
        <taxon>Agaricomycotina</taxon>
        <taxon>Agaricomycetes</taxon>
        <taxon>Polyporales</taxon>
        <taxon>Rhodofomes</taxon>
    </lineage>
</organism>
<evidence type="ECO:0000313" key="3">
    <source>
        <dbReference type="Proteomes" id="UP000814176"/>
    </source>
</evidence>